<evidence type="ECO:0000256" key="3">
    <source>
        <dbReference type="ARBA" id="ARBA00023274"/>
    </source>
</evidence>
<dbReference type="PRINTS" id="PR00975">
    <property type="entry name" value="RIBOSOMALS19"/>
</dbReference>
<name>A0ABQ9U076_SAGOE</name>
<evidence type="ECO:0000256" key="5">
    <source>
        <dbReference type="RuleBase" id="RU003485"/>
    </source>
</evidence>
<accession>A0ABQ9U076</accession>
<dbReference type="PANTHER" id="PTHR11880">
    <property type="entry name" value="RIBOSOMAL PROTEIN S19P FAMILY MEMBER"/>
    <property type="match status" value="1"/>
</dbReference>
<dbReference type="InterPro" id="IPR023575">
    <property type="entry name" value="Ribosomal_uS19_SF"/>
</dbReference>
<dbReference type="Proteomes" id="UP001266305">
    <property type="component" value="Unassembled WGS sequence"/>
</dbReference>
<dbReference type="HAMAP" id="MF_00531">
    <property type="entry name" value="Ribosomal_uS19"/>
    <property type="match status" value="1"/>
</dbReference>
<comment type="similarity">
    <text evidence="1 5">Belongs to the universal ribosomal protein uS19 family.</text>
</comment>
<comment type="caution">
    <text evidence="7">The sequence shown here is derived from an EMBL/GenBank/DDBJ whole genome shotgun (WGS) entry which is preliminary data.</text>
</comment>
<dbReference type="InterPro" id="IPR002222">
    <property type="entry name" value="Ribosomal_uS19"/>
</dbReference>
<reference evidence="7 8" key="1">
    <citation type="submission" date="2023-05" db="EMBL/GenBank/DDBJ databases">
        <title>B98-5 Cell Line De Novo Hybrid Assembly: An Optical Mapping Approach.</title>
        <authorList>
            <person name="Kananen K."/>
            <person name="Auerbach J.A."/>
            <person name="Kautto E."/>
            <person name="Blachly J.S."/>
        </authorList>
    </citation>
    <scope>NUCLEOTIDE SEQUENCE [LARGE SCALE GENOMIC DNA]</scope>
    <source>
        <strain evidence="7">B95-8</strain>
        <tissue evidence="7">Cell line</tissue>
    </source>
</reference>
<gene>
    <name evidence="7" type="ORF">P7K49_031436</name>
</gene>
<sequence>MAEGVPAAIAEAAEPGPAAEAALAAEAPAQDHEGGTAHAEVGSGEAGSGPAPADAINLPEMVGSMVGVYNGKTFNQVEIKPEIIGHYLGEFSITFEPVKQRRPGTGATHSTRFIPLEQWLR</sequence>
<dbReference type="Pfam" id="PF00203">
    <property type="entry name" value="Ribosomal_S19"/>
    <property type="match status" value="1"/>
</dbReference>
<keyword evidence="8" id="KW-1185">Reference proteome</keyword>
<evidence type="ECO:0000256" key="1">
    <source>
        <dbReference type="ARBA" id="ARBA00007345"/>
    </source>
</evidence>
<evidence type="ECO:0000313" key="7">
    <source>
        <dbReference type="EMBL" id="KAK2090180.1"/>
    </source>
</evidence>
<dbReference type="Gene3D" id="3.30.860.10">
    <property type="entry name" value="30s Ribosomal Protein S19, Chain A"/>
    <property type="match status" value="1"/>
</dbReference>
<protein>
    <recommendedName>
        <fullName evidence="4">40S ribosomal protein S15</fullName>
    </recommendedName>
</protein>
<evidence type="ECO:0000313" key="8">
    <source>
        <dbReference type="Proteomes" id="UP001266305"/>
    </source>
</evidence>
<dbReference type="InterPro" id="IPR020934">
    <property type="entry name" value="Ribosomal_uS19_CS"/>
</dbReference>
<evidence type="ECO:0000256" key="2">
    <source>
        <dbReference type="ARBA" id="ARBA00022980"/>
    </source>
</evidence>
<feature type="compositionally biased region" description="Low complexity" evidence="6">
    <location>
        <begin position="39"/>
        <end position="53"/>
    </location>
</feature>
<feature type="compositionally biased region" description="Low complexity" evidence="6">
    <location>
        <begin position="1"/>
        <end position="28"/>
    </location>
</feature>
<evidence type="ECO:0000256" key="4">
    <source>
        <dbReference type="ARBA" id="ARBA00035469"/>
    </source>
</evidence>
<dbReference type="PROSITE" id="PS00323">
    <property type="entry name" value="RIBOSOMAL_S19"/>
    <property type="match status" value="1"/>
</dbReference>
<dbReference type="PANTHER" id="PTHR11880:SF2">
    <property type="entry name" value="SMALL RIBOSOMAL SUBUNIT PROTEIN US19"/>
    <property type="match status" value="1"/>
</dbReference>
<proteinExistence type="inferred from homology"/>
<keyword evidence="3 5" id="KW-0687">Ribonucleoprotein</keyword>
<dbReference type="EMBL" id="JASSZA010000017">
    <property type="protein sequence ID" value="KAK2090180.1"/>
    <property type="molecule type" value="Genomic_DNA"/>
</dbReference>
<feature type="region of interest" description="Disordered" evidence="6">
    <location>
        <begin position="1"/>
        <end position="55"/>
    </location>
</feature>
<organism evidence="7 8">
    <name type="scientific">Saguinus oedipus</name>
    <name type="common">Cotton-top tamarin</name>
    <name type="synonym">Oedipomidas oedipus</name>
    <dbReference type="NCBI Taxonomy" id="9490"/>
    <lineage>
        <taxon>Eukaryota</taxon>
        <taxon>Metazoa</taxon>
        <taxon>Chordata</taxon>
        <taxon>Craniata</taxon>
        <taxon>Vertebrata</taxon>
        <taxon>Euteleostomi</taxon>
        <taxon>Mammalia</taxon>
        <taxon>Eutheria</taxon>
        <taxon>Euarchontoglires</taxon>
        <taxon>Primates</taxon>
        <taxon>Haplorrhini</taxon>
        <taxon>Platyrrhini</taxon>
        <taxon>Cebidae</taxon>
        <taxon>Callitrichinae</taxon>
        <taxon>Saguinus</taxon>
    </lineage>
</organism>
<dbReference type="SUPFAM" id="SSF54570">
    <property type="entry name" value="Ribosomal protein S19"/>
    <property type="match status" value="1"/>
</dbReference>
<evidence type="ECO:0000256" key="6">
    <source>
        <dbReference type="SAM" id="MobiDB-lite"/>
    </source>
</evidence>
<keyword evidence="2 5" id="KW-0689">Ribosomal protein</keyword>